<sequence>MDVTSRSEGLRKGKEGFLFGMAHLAELDSLSRKRRLREEPREEVVRARDRILADLSRPERDVLAERLLILLDKAERLGLKMMHPGHPDYPSRLGTLSAPPFFLFVRGDATILDRPLVAVVGAREAGRESLLEVTGLSKNLSEAGLVVVSGLARGVDAAAHRGALEAKRPTVAVVGTGLDRVYPPENVGLAREIERTGGLILSEYPPGSGPDGWHFPHRNRIVAGLSLAVIAGPHRRRSGTYVTARIALEEGRELLVFDRGARGWECEGPALLEGEGAKRAGSAMEVMEALLS</sequence>
<dbReference type="InterPro" id="IPR003488">
    <property type="entry name" value="DprA"/>
</dbReference>
<proteinExistence type="inferred from homology"/>
<feature type="domain" description="Smf/DprA SLOG" evidence="2">
    <location>
        <begin position="81"/>
        <end position="289"/>
    </location>
</feature>
<keyword evidence="4" id="KW-1185">Reference proteome</keyword>
<accession>C6HWU9</accession>
<protein>
    <submittedName>
        <fullName evidence="3">Putative DNA processing protein DprA</fullName>
    </submittedName>
</protein>
<organism evidence="3 4">
    <name type="scientific">Leptospirillum ferrodiazotrophum</name>
    <dbReference type="NCBI Taxonomy" id="412449"/>
    <lineage>
        <taxon>Bacteria</taxon>
        <taxon>Pseudomonadati</taxon>
        <taxon>Nitrospirota</taxon>
        <taxon>Nitrospiria</taxon>
        <taxon>Nitrospirales</taxon>
        <taxon>Nitrospiraceae</taxon>
        <taxon>Leptospirillum</taxon>
    </lineage>
</organism>
<reference evidence="3 4" key="1">
    <citation type="journal article" date="2009" name="Appl. Environ. Microbiol.">
        <title>Community genomic and proteomic analyses of chemoautotrophic iron-oxidizing "Leptospirillum rubarum" (Group II) and "Leptospirillum ferrodiazotrophum" (Group III) bacteria in acid mine drainage biofilms.</title>
        <authorList>
            <person name="Goltsman D.S."/>
            <person name="Denef V.J."/>
            <person name="Singer S.W."/>
            <person name="VerBerkmoes N.C."/>
            <person name="Lefsrud M."/>
            <person name="Mueller R.S."/>
            <person name="Dick G.J."/>
            <person name="Sun C.L."/>
            <person name="Wheeler K.E."/>
            <person name="Zemla A."/>
            <person name="Baker B.J."/>
            <person name="Hauser L."/>
            <person name="Land M."/>
            <person name="Shah M.B."/>
            <person name="Thelen M.P."/>
            <person name="Hettich R.L."/>
            <person name="Banfield J.F."/>
        </authorList>
    </citation>
    <scope>NUCLEOTIDE SEQUENCE [LARGE SCALE GENOMIC DNA]</scope>
</reference>
<name>C6HWU9_9BACT</name>
<dbReference type="AlphaFoldDB" id="C6HWU9"/>
<dbReference type="SUPFAM" id="SSF102405">
    <property type="entry name" value="MCP/YpsA-like"/>
    <property type="match status" value="1"/>
</dbReference>
<dbReference type="EMBL" id="GG693871">
    <property type="protein sequence ID" value="EES52909.1"/>
    <property type="molecule type" value="Genomic_DNA"/>
</dbReference>
<dbReference type="NCBIfam" id="TIGR00732">
    <property type="entry name" value="dprA"/>
    <property type="match status" value="1"/>
</dbReference>
<gene>
    <name evidence="3" type="ORF">UBAL3_82700023</name>
</gene>
<dbReference type="Gene3D" id="3.40.50.450">
    <property type="match status" value="1"/>
</dbReference>
<evidence type="ECO:0000256" key="1">
    <source>
        <dbReference type="ARBA" id="ARBA00006525"/>
    </source>
</evidence>
<dbReference type="Proteomes" id="UP000009374">
    <property type="component" value="Unassembled WGS sequence"/>
</dbReference>
<dbReference type="Pfam" id="PF02481">
    <property type="entry name" value="DNA_processg_A"/>
    <property type="match status" value="1"/>
</dbReference>
<dbReference type="InterPro" id="IPR057666">
    <property type="entry name" value="DrpA_SLOG"/>
</dbReference>
<evidence type="ECO:0000313" key="4">
    <source>
        <dbReference type="Proteomes" id="UP000009374"/>
    </source>
</evidence>
<evidence type="ECO:0000259" key="2">
    <source>
        <dbReference type="Pfam" id="PF02481"/>
    </source>
</evidence>
<evidence type="ECO:0000313" key="3">
    <source>
        <dbReference type="EMBL" id="EES52909.1"/>
    </source>
</evidence>
<comment type="similarity">
    <text evidence="1">Belongs to the DprA/Smf family.</text>
</comment>
<dbReference type="PANTHER" id="PTHR43022:SF1">
    <property type="entry name" value="PROTEIN SMF"/>
    <property type="match status" value="1"/>
</dbReference>
<dbReference type="PANTHER" id="PTHR43022">
    <property type="entry name" value="PROTEIN SMF"/>
    <property type="match status" value="1"/>
</dbReference>
<dbReference type="GO" id="GO:0009294">
    <property type="term" value="P:DNA-mediated transformation"/>
    <property type="evidence" value="ECO:0007669"/>
    <property type="project" value="InterPro"/>
</dbReference>